<comment type="caution">
    <text evidence="2">The sequence shown here is derived from an EMBL/GenBank/DDBJ whole genome shotgun (WGS) entry which is preliminary data.</text>
</comment>
<accession>A0A0C1BZI0</accession>
<protein>
    <submittedName>
        <fullName evidence="2">Uncharacterized protein</fullName>
    </submittedName>
</protein>
<feature type="coiled-coil region" evidence="1">
    <location>
        <begin position="400"/>
        <end position="441"/>
    </location>
</feature>
<dbReference type="Proteomes" id="UP000031307">
    <property type="component" value="Unassembled WGS sequence"/>
</dbReference>
<dbReference type="EMBL" id="JSAM01000104">
    <property type="protein sequence ID" value="KIA76841.1"/>
    <property type="molecule type" value="Genomic_DNA"/>
</dbReference>
<evidence type="ECO:0000313" key="3">
    <source>
        <dbReference type="Proteomes" id="UP000031307"/>
    </source>
</evidence>
<reference evidence="2 3" key="1">
    <citation type="journal article" date="2014" name="Mol. Biol. Evol.">
        <title>Massive expansion of Ubiquitination-related gene families within the Chlamydiae.</title>
        <authorList>
            <person name="Domman D."/>
            <person name="Collingro A."/>
            <person name="Lagkouvardos I."/>
            <person name="Gehre L."/>
            <person name="Weinmaier T."/>
            <person name="Rattei T."/>
            <person name="Subtil A."/>
            <person name="Horn M."/>
        </authorList>
    </citation>
    <scope>NUCLEOTIDE SEQUENCE [LARGE SCALE GENOMIC DNA]</scope>
    <source>
        <strain evidence="2 3">OEW1</strain>
    </source>
</reference>
<evidence type="ECO:0000313" key="2">
    <source>
        <dbReference type="EMBL" id="KIA76841.1"/>
    </source>
</evidence>
<evidence type="ECO:0000256" key="1">
    <source>
        <dbReference type="SAM" id="Coils"/>
    </source>
</evidence>
<feature type="coiled-coil region" evidence="1">
    <location>
        <begin position="70"/>
        <end position="350"/>
    </location>
</feature>
<dbReference type="PATRIC" id="fig|83552.4.peg.2052"/>
<keyword evidence="1" id="KW-0175">Coiled coil</keyword>
<dbReference type="AlphaFoldDB" id="A0A0C1BZI0"/>
<proteinExistence type="predicted"/>
<sequence>MRKSLSFQKVADVTWSLELSKKTYTEEEIQSLLEDLSLQKQRVYDLEQARPSLDQDEESNASKLKNLLSLQQLVIKYENEQLEIQQKLELALQQLEHYDESFALLEEENSQLKQLQKAHAQKDKNGVEERLAVSHKHAEQLDRVIHFLRERLEEANLEAQQLKEDYQKSQEYIQEFSHEKEQFKILLSEEQQTKAEALEEVSALRDQFSTLKNRVLEAEKQAQQIQTLHSENVQKNRLENELNQSFQQNLRELKEKENLLQEALTEKNHAVQRAHQIQQDLDKHKDLARTLREEVAEIHRVKTELEANYQKEMQCSLQLKAQRKEIDAKLIQLQEELVELQSHVDQATLAHLAVKSQLELSQELLKEKNIQFENVQQLVETQANEKQRDKELLTLAQAHMQELEAGLQTAELHLAKKVKEISLCQERYEEQKLNLHELEKNPSSLRRKNC</sequence>
<name>A0A0C1BZI0_9BACT</name>
<organism evidence="2 3">
    <name type="scientific">Parachlamydia acanthamoebae</name>
    <dbReference type="NCBI Taxonomy" id="83552"/>
    <lineage>
        <taxon>Bacteria</taxon>
        <taxon>Pseudomonadati</taxon>
        <taxon>Chlamydiota</taxon>
        <taxon>Chlamydiia</taxon>
        <taxon>Parachlamydiales</taxon>
        <taxon>Parachlamydiaceae</taxon>
        <taxon>Parachlamydia</taxon>
    </lineage>
</organism>
<gene>
    <name evidence="2" type="ORF">DB43_HI00260</name>
</gene>